<reference evidence="2 3" key="1">
    <citation type="submission" date="2015-08" db="EMBL/GenBank/DDBJ databases">
        <title>Next Generation Sequencing and Analysis of the Genome of Puccinia sorghi L Schw, the Causal Agent of Maize Common Rust.</title>
        <authorList>
            <person name="Rochi L."/>
            <person name="Burguener G."/>
            <person name="Darino M."/>
            <person name="Turjanski A."/>
            <person name="Kreff E."/>
            <person name="Dieguez M.J."/>
            <person name="Sacco F."/>
        </authorList>
    </citation>
    <scope>NUCLEOTIDE SEQUENCE [LARGE SCALE GENOMIC DNA]</scope>
    <source>
        <strain evidence="2 3">RO10H11247</strain>
    </source>
</reference>
<dbReference type="AlphaFoldDB" id="A0A0L6UWT0"/>
<comment type="caution">
    <text evidence="2">The sequence shown here is derived from an EMBL/GenBank/DDBJ whole genome shotgun (WGS) entry which is preliminary data.</text>
</comment>
<name>A0A0L6UWT0_9BASI</name>
<evidence type="ECO:0000313" key="2">
    <source>
        <dbReference type="EMBL" id="KNZ52702.1"/>
    </source>
</evidence>
<dbReference type="VEuPathDB" id="FungiDB:VP01_3477g1"/>
<feature type="compositionally biased region" description="Acidic residues" evidence="1">
    <location>
        <begin position="291"/>
        <end position="304"/>
    </location>
</feature>
<evidence type="ECO:0000313" key="3">
    <source>
        <dbReference type="Proteomes" id="UP000037035"/>
    </source>
</evidence>
<organism evidence="2 3">
    <name type="scientific">Puccinia sorghi</name>
    <dbReference type="NCBI Taxonomy" id="27349"/>
    <lineage>
        <taxon>Eukaryota</taxon>
        <taxon>Fungi</taxon>
        <taxon>Dikarya</taxon>
        <taxon>Basidiomycota</taxon>
        <taxon>Pucciniomycotina</taxon>
        <taxon>Pucciniomycetes</taxon>
        <taxon>Pucciniales</taxon>
        <taxon>Pucciniaceae</taxon>
        <taxon>Puccinia</taxon>
    </lineage>
</organism>
<accession>A0A0L6UWT0</accession>
<feature type="region of interest" description="Disordered" evidence="1">
    <location>
        <begin position="290"/>
        <end position="344"/>
    </location>
</feature>
<dbReference type="EMBL" id="LAVV01008476">
    <property type="protein sequence ID" value="KNZ52702.1"/>
    <property type="molecule type" value="Genomic_DNA"/>
</dbReference>
<evidence type="ECO:0000256" key="1">
    <source>
        <dbReference type="SAM" id="MobiDB-lite"/>
    </source>
</evidence>
<protein>
    <submittedName>
        <fullName evidence="2">Uncharacterized protein</fullName>
    </submittedName>
</protein>
<keyword evidence="3" id="KW-1185">Reference proteome</keyword>
<feature type="compositionally biased region" description="Basic and acidic residues" evidence="1">
    <location>
        <begin position="260"/>
        <end position="270"/>
    </location>
</feature>
<gene>
    <name evidence="2" type="ORF">VP01_3477g1</name>
</gene>
<dbReference type="Proteomes" id="UP000037035">
    <property type="component" value="Unassembled WGS sequence"/>
</dbReference>
<sequence>MVKHHYPLYVDHQKPIKTFILCPNQDSLGFLGETSHPSPEFLKEFYSKFSDAEHIQNVSENSSLHAMVPQPRLRHEKETFLQYSYSCLARVGLRIWCLNLEEPVNSLLNSACWIVALSNFPQVETSQRFETSGTYDDMRITKTYLREIDLFNQCFNHYGEFFLSCYKYNLPLVPENNLMLKTLPFCSDIANNLFCYPDKVMKDTIIAKGKRSNHCYQAPPTKPVMTLFPQAPKNLPLDFYNGEWFNDLQPTSKILPQETRNPDKKLSDKQFRKKYWSQNTTEYDLTHMIEDNQDNSDSGNEDSNDSIYCGEEVDLSDTLGKEDKDLKEPEDEISVIDDQNLDRC</sequence>
<proteinExistence type="predicted"/>
<feature type="region of interest" description="Disordered" evidence="1">
    <location>
        <begin position="251"/>
        <end position="271"/>
    </location>
</feature>